<feature type="site" description="Transition state stabilizer" evidence="9">
    <location>
        <position position="219"/>
    </location>
</feature>
<feature type="site" description="Transition state stabilizer" evidence="9">
    <location>
        <position position="7"/>
    </location>
</feature>
<evidence type="ECO:0000256" key="5">
    <source>
        <dbReference type="ARBA" id="ARBA00022741"/>
    </source>
</evidence>
<evidence type="ECO:0000256" key="8">
    <source>
        <dbReference type="ARBA" id="ARBA00048141"/>
    </source>
</evidence>
<evidence type="ECO:0000256" key="7">
    <source>
        <dbReference type="ARBA" id="ARBA00022840"/>
    </source>
</evidence>
<comment type="subcellular location">
    <subcellularLocation>
        <location evidence="9">Cytoplasm</location>
    </subcellularLocation>
</comment>
<comment type="similarity">
    <text evidence="9">Belongs to the acetylglutamate kinase family. ArgB subfamily.</text>
</comment>
<dbReference type="SUPFAM" id="SSF53633">
    <property type="entry name" value="Carbamate kinase-like"/>
    <property type="match status" value="1"/>
</dbReference>
<dbReference type="FunFam" id="3.40.1160.10:FF:000004">
    <property type="entry name" value="Acetylglutamate kinase"/>
    <property type="match status" value="1"/>
</dbReference>
<dbReference type="GO" id="GO:0005524">
    <property type="term" value="F:ATP binding"/>
    <property type="evidence" value="ECO:0007669"/>
    <property type="project" value="UniProtKB-UniRule"/>
</dbReference>
<dbReference type="Gene3D" id="3.40.1160.10">
    <property type="entry name" value="Acetylglutamate kinase-like"/>
    <property type="match status" value="1"/>
</dbReference>
<feature type="domain" description="Aspartate/glutamate/uridylate kinase" evidence="10">
    <location>
        <begin position="2"/>
        <end position="236"/>
    </location>
</feature>
<dbReference type="AlphaFoldDB" id="A0A1H9VTK6"/>
<dbReference type="GO" id="GO:0042450">
    <property type="term" value="P:L-arginine biosynthetic process via ornithine"/>
    <property type="evidence" value="ECO:0007669"/>
    <property type="project" value="UniProtKB-UniRule"/>
</dbReference>
<evidence type="ECO:0000256" key="2">
    <source>
        <dbReference type="ARBA" id="ARBA00022571"/>
    </source>
</evidence>
<evidence type="ECO:0000256" key="1">
    <source>
        <dbReference type="ARBA" id="ARBA00004828"/>
    </source>
</evidence>
<keyword evidence="3 9" id="KW-0028">Amino-acid biosynthesis</keyword>
<keyword evidence="6 9" id="KW-0418">Kinase</keyword>
<evidence type="ECO:0000313" key="12">
    <source>
        <dbReference type="Proteomes" id="UP000198571"/>
    </source>
</evidence>
<comment type="catalytic activity">
    <reaction evidence="8 9">
        <text>N-acetyl-L-glutamate + ATP = N-acetyl-L-glutamyl 5-phosphate + ADP</text>
        <dbReference type="Rhea" id="RHEA:14629"/>
        <dbReference type="ChEBI" id="CHEBI:30616"/>
        <dbReference type="ChEBI" id="CHEBI:44337"/>
        <dbReference type="ChEBI" id="CHEBI:57936"/>
        <dbReference type="ChEBI" id="CHEBI:456216"/>
        <dbReference type="EC" id="2.7.2.8"/>
    </reaction>
</comment>
<sequence>MKIIVIKIGGSIINQLEQPFFKTISHLQKSGDCYPVIVHGGGPGINEALNKWEVNSSFVNGLRVTTKEVLEIAESVLSGTINKHLTAEIVKAGAPGFGLSGVDGSVLKVKPADPQGKLGYVGKVVQVNKKWLELIMDNGGIPVVSPIGIDEKGQRYNINADMAAAAIAKELKAGIAFISDIPGVMEKPGDHSRIYDYLTKGQIDELIKEGVIHGGMIPKVLSALNALEEGVEAPVILNGLNPQDIVTYLKGEKAGTKIVMEEVHHA</sequence>
<accession>A0A1H9VTK6</accession>
<dbReference type="OrthoDB" id="9803155at2"/>
<dbReference type="GO" id="GO:0003991">
    <property type="term" value="F:acetylglutamate kinase activity"/>
    <property type="evidence" value="ECO:0007669"/>
    <property type="project" value="UniProtKB-UniRule"/>
</dbReference>
<dbReference type="InterPro" id="IPR037528">
    <property type="entry name" value="ArgB"/>
</dbReference>
<keyword evidence="4 9" id="KW-0808">Transferase</keyword>
<dbReference type="CDD" id="cd04238">
    <property type="entry name" value="AAK_NAGK-like"/>
    <property type="match status" value="1"/>
</dbReference>
<comment type="pathway">
    <text evidence="1 9">Amino-acid biosynthesis; L-arginine biosynthesis; N(2)-acetyl-L-ornithine from L-glutamate: step 2/4.</text>
</comment>
<dbReference type="EC" id="2.7.2.8" evidence="9"/>
<proteinExistence type="inferred from homology"/>
<keyword evidence="12" id="KW-1185">Reference proteome</keyword>
<protein>
    <recommendedName>
        <fullName evidence="9">Acetylglutamate kinase</fullName>
        <ecNumber evidence="9">2.7.2.8</ecNumber>
    </recommendedName>
    <alternativeName>
        <fullName evidence="9">N-acetyl-L-glutamate 5-phosphotransferase</fullName>
    </alternativeName>
    <alternativeName>
        <fullName evidence="9">NAG kinase</fullName>
        <shortName evidence="9">NAGK</shortName>
    </alternativeName>
</protein>
<dbReference type="STRING" id="1601833.SAMN05518684_11269"/>
<dbReference type="HAMAP" id="MF_00082">
    <property type="entry name" value="ArgB"/>
    <property type="match status" value="1"/>
</dbReference>
<dbReference type="PIRSF" id="PIRSF000728">
    <property type="entry name" value="NAGK"/>
    <property type="match status" value="1"/>
</dbReference>
<evidence type="ECO:0000256" key="9">
    <source>
        <dbReference type="HAMAP-Rule" id="MF_00082"/>
    </source>
</evidence>
<evidence type="ECO:0000256" key="3">
    <source>
        <dbReference type="ARBA" id="ARBA00022605"/>
    </source>
</evidence>
<gene>
    <name evidence="9" type="primary">argB</name>
    <name evidence="11" type="ORF">SAMN05518684_11269</name>
</gene>
<dbReference type="Proteomes" id="UP000198571">
    <property type="component" value="Unassembled WGS sequence"/>
</dbReference>
<organism evidence="11 12">
    <name type="scientific">Salipaludibacillus aurantiacus</name>
    <dbReference type="NCBI Taxonomy" id="1601833"/>
    <lineage>
        <taxon>Bacteria</taxon>
        <taxon>Bacillati</taxon>
        <taxon>Bacillota</taxon>
        <taxon>Bacilli</taxon>
        <taxon>Bacillales</taxon>
        <taxon>Bacillaceae</taxon>
    </lineage>
</organism>
<evidence type="ECO:0000313" key="11">
    <source>
        <dbReference type="EMBL" id="SES24623.1"/>
    </source>
</evidence>
<reference evidence="12" key="1">
    <citation type="submission" date="2016-10" db="EMBL/GenBank/DDBJ databases">
        <authorList>
            <person name="Varghese N."/>
            <person name="Submissions S."/>
        </authorList>
    </citation>
    <scope>NUCLEOTIDE SEQUENCE [LARGE SCALE GENOMIC DNA]</scope>
    <source>
        <strain evidence="12">S9</strain>
    </source>
</reference>
<dbReference type="GO" id="GO:0005737">
    <property type="term" value="C:cytoplasm"/>
    <property type="evidence" value="ECO:0007669"/>
    <property type="project" value="UniProtKB-SubCell"/>
</dbReference>
<keyword evidence="5 9" id="KW-0547">Nucleotide-binding</keyword>
<keyword evidence="7 9" id="KW-0067">ATP-binding</keyword>
<dbReference type="EMBL" id="FOGT01000012">
    <property type="protein sequence ID" value="SES24623.1"/>
    <property type="molecule type" value="Genomic_DNA"/>
</dbReference>
<feature type="binding site" evidence="9">
    <location>
        <position position="63"/>
    </location>
    <ligand>
        <name>substrate</name>
    </ligand>
</feature>
<dbReference type="InterPro" id="IPR036393">
    <property type="entry name" value="AceGlu_kinase-like_sf"/>
</dbReference>
<keyword evidence="2 9" id="KW-0055">Arginine biosynthesis</keyword>
<comment type="function">
    <text evidence="9">Catalyzes the ATP-dependent phosphorylation of N-acetyl-L-glutamate.</text>
</comment>
<dbReference type="PANTHER" id="PTHR23342">
    <property type="entry name" value="N-ACETYLGLUTAMATE SYNTHASE"/>
    <property type="match status" value="1"/>
</dbReference>
<dbReference type="RefSeq" id="WP_093053774.1">
    <property type="nucleotide sequence ID" value="NZ_FOGT01000012.1"/>
</dbReference>
<keyword evidence="9" id="KW-0963">Cytoplasm</keyword>
<feature type="binding site" evidence="9">
    <location>
        <begin position="41"/>
        <end position="42"/>
    </location>
    <ligand>
        <name>substrate</name>
    </ligand>
</feature>
<evidence type="ECO:0000256" key="6">
    <source>
        <dbReference type="ARBA" id="ARBA00022777"/>
    </source>
</evidence>
<evidence type="ECO:0000259" key="10">
    <source>
        <dbReference type="Pfam" id="PF00696"/>
    </source>
</evidence>
<dbReference type="InterPro" id="IPR004662">
    <property type="entry name" value="AcgluKinase_fam"/>
</dbReference>
<name>A0A1H9VTK6_9BACI</name>
<dbReference type="PANTHER" id="PTHR23342:SF0">
    <property type="entry name" value="N-ACETYLGLUTAMATE SYNTHASE, MITOCHONDRIAL"/>
    <property type="match status" value="1"/>
</dbReference>
<dbReference type="InterPro" id="IPR001048">
    <property type="entry name" value="Asp/Glu/Uridylate_kinase"/>
</dbReference>
<feature type="binding site" evidence="9">
    <location>
        <position position="157"/>
    </location>
    <ligand>
        <name>substrate</name>
    </ligand>
</feature>
<evidence type="ECO:0000256" key="4">
    <source>
        <dbReference type="ARBA" id="ARBA00022679"/>
    </source>
</evidence>
<dbReference type="UniPathway" id="UPA00068">
    <property type="reaction ID" value="UER00107"/>
</dbReference>
<dbReference type="Pfam" id="PF00696">
    <property type="entry name" value="AA_kinase"/>
    <property type="match status" value="1"/>
</dbReference>
<dbReference type="NCBIfam" id="TIGR00761">
    <property type="entry name" value="argB"/>
    <property type="match status" value="1"/>
</dbReference>